<comment type="caution">
    <text evidence="2">The sequence shown here is derived from an EMBL/GenBank/DDBJ whole genome shotgun (WGS) entry which is preliminary data.</text>
</comment>
<name>K6V8X4_9MICO</name>
<dbReference type="Proteomes" id="UP000008495">
    <property type="component" value="Unassembled WGS sequence"/>
</dbReference>
<accession>K6V8X4</accession>
<dbReference type="EMBL" id="BAGZ01000016">
    <property type="protein sequence ID" value="GAB78673.1"/>
    <property type="molecule type" value="Genomic_DNA"/>
</dbReference>
<feature type="region of interest" description="Disordered" evidence="1">
    <location>
        <begin position="1"/>
        <end position="25"/>
    </location>
</feature>
<organism evidence="2 3">
    <name type="scientific">Austwickia chelonae NBRC 105200</name>
    <dbReference type="NCBI Taxonomy" id="1184607"/>
    <lineage>
        <taxon>Bacteria</taxon>
        <taxon>Bacillati</taxon>
        <taxon>Actinomycetota</taxon>
        <taxon>Actinomycetes</taxon>
        <taxon>Micrococcales</taxon>
        <taxon>Dermatophilaceae</taxon>
        <taxon>Austwickia</taxon>
    </lineage>
</organism>
<evidence type="ECO:0000256" key="1">
    <source>
        <dbReference type="SAM" id="MobiDB-lite"/>
    </source>
</evidence>
<evidence type="ECO:0000313" key="3">
    <source>
        <dbReference type="Proteomes" id="UP000008495"/>
    </source>
</evidence>
<sequence>MDANASATLSRSTHRRRTAATTCRQNTTQNQQLAVNALESMPASTCPTCLAATTPALDALPGSTHPGVTAQTCPTCGDASIEYGLMTAIDTIVNQLNGLDRLEQAL</sequence>
<dbReference type="OrthoDB" id="9973907at2"/>
<keyword evidence="3" id="KW-1185">Reference proteome</keyword>
<feature type="compositionally biased region" description="Low complexity" evidence="1">
    <location>
        <begin position="1"/>
        <end position="11"/>
    </location>
</feature>
<dbReference type="RefSeq" id="WP_006503430.1">
    <property type="nucleotide sequence ID" value="NZ_BAGZ01000016.1"/>
</dbReference>
<proteinExistence type="predicted"/>
<dbReference type="AlphaFoldDB" id="K6V8X4"/>
<reference evidence="2 3" key="1">
    <citation type="submission" date="2012-08" db="EMBL/GenBank/DDBJ databases">
        <title>Whole genome shotgun sequence of Austwickia chelonae NBRC 105200.</title>
        <authorList>
            <person name="Yoshida I."/>
            <person name="Hosoyama A."/>
            <person name="Tsuchikane K."/>
            <person name="Katsumata H."/>
            <person name="Ando Y."/>
            <person name="Ohji S."/>
            <person name="Hamada M."/>
            <person name="Tamura T."/>
            <person name="Yamazoe A."/>
            <person name="Yamazaki S."/>
            <person name="Fujita N."/>
        </authorList>
    </citation>
    <scope>NUCLEOTIDE SEQUENCE [LARGE SCALE GENOMIC DNA]</scope>
    <source>
        <strain evidence="2 3">NBRC 105200</strain>
    </source>
</reference>
<protein>
    <submittedName>
        <fullName evidence="2">Uncharacterized protein</fullName>
    </submittedName>
</protein>
<evidence type="ECO:0000313" key="2">
    <source>
        <dbReference type="EMBL" id="GAB78673.1"/>
    </source>
</evidence>
<gene>
    <name evidence="2" type="ORF">AUCHE_16_00920</name>
</gene>